<reference evidence="2" key="1">
    <citation type="submission" date="2022-07" db="EMBL/GenBank/DDBJ databases">
        <authorList>
            <person name="Trinca V."/>
            <person name="Uliana J.V.C."/>
            <person name="Torres T.T."/>
            <person name="Ward R.J."/>
            <person name="Monesi N."/>
        </authorList>
    </citation>
    <scope>NUCLEOTIDE SEQUENCE</scope>
    <source>
        <strain evidence="2">HSMRA1968</strain>
        <tissue evidence="2">Whole embryos</tissue>
    </source>
</reference>
<feature type="compositionally biased region" description="Basic and acidic residues" evidence="1">
    <location>
        <begin position="147"/>
        <end position="157"/>
    </location>
</feature>
<proteinExistence type="predicted"/>
<name>A0A9Q0S0C3_9DIPT</name>
<dbReference type="OrthoDB" id="6600770at2759"/>
<gene>
    <name evidence="2" type="ORF">Bhyg_05790</name>
</gene>
<accession>A0A9Q0S0C3</accession>
<dbReference type="AlphaFoldDB" id="A0A9Q0S0C3"/>
<evidence type="ECO:0000256" key="1">
    <source>
        <dbReference type="SAM" id="MobiDB-lite"/>
    </source>
</evidence>
<feature type="compositionally biased region" description="Low complexity" evidence="1">
    <location>
        <begin position="127"/>
        <end position="146"/>
    </location>
</feature>
<dbReference type="EMBL" id="WJQU01000002">
    <property type="protein sequence ID" value="KAJ6640857.1"/>
    <property type="molecule type" value="Genomic_DNA"/>
</dbReference>
<dbReference type="Proteomes" id="UP001151699">
    <property type="component" value="Chromosome B"/>
</dbReference>
<feature type="region of interest" description="Disordered" evidence="1">
    <location>
        <begin position="208"/>
        <end position="229"/>
    </location>
</feature>
<comment type="caution">
    <text evidence="2">The sequence shown here is derived from an EMBL/GenBank/DDBJ whole genome shotgun (WGS) entry which is preliminary data.</text>
</comment>
<evidence type="ECO:0000313" key="2">
    <source>
        <dbReference type="EMBL" id="KAJ6640857.1"/>
    </source>
</evidence>
<organism evidence="2 3">
    <name type="scientific">Pseudolycoriella hygida</name>
    <dbReference type="NCBI Taxonomy" id="35572"/>
    <lineage>
        <taxon>Eukaryota</taxon>
        <taxon>Metazoa</taxon>
        <taxon>Ecdysozoa</taxon>
        <taxon>Arthropoda</taxon>
        <taxon>Hexapoda</taxon>
        <taxon>Insecta</taxon>
        <taxon>Pterygota</taxon>
        <taxon>Neoptera</taxon>
        <taxon>Endopterygota</taxon>
        <taxon>Diptera</taxon>
        <taxon>Nematocera</taxon>
        <taxon>Sciaroidea</taxon>
        <taxon>Sciaridae</taxon>
        <taxon>Pseudolycoriella</taxon>
    </lineage>
</organism>
<protein>
    <submittedName>
        <fullName evidence="2">Uncharacterized protein</fullName>
    </submittedName>
</protein>
<keyword evidence="3" id="KW-1185">Reference proteome</keyword>
<sequence length="280" mass="31290">MYHAVMEEVVRFLDRCHQSLNAMQTNQIGRSKSINHVFGNDLDGKARTRTSTNVMDRSNEISDVEASNASLSGSYSNFRDFTWRRPPKQVQPSTDHNIELNPDKLSQEAFRLLRTAQNLISLKEPSLSDIQSDTQSTDDSVHSTSSSRHETDEETHNHQSPPAFCMMPSSHMNRKEFIKSMTQSAADDESGFSSMNSFQEIGIPTPILSGSEKSADSAPETIPEDESDANDITIVQSNYASKAKHAVPVLHRRWESAPPIPPKRNLSTYNGDDAPKVLWV</sequence>
<feature type="region of interest" description="Disordered" evidence="1">
    <location>
        <begin position="126"/>
        <end position="165"/>
    </location>
</feature>
<feature type="region of interest" description="Disordered" evidence="1">
    <location>
        <begin position="253"/>
        <end position="280"/>
    </location>
</feature>
<evidence type="ECO:0000313" key="3">
    <source>
        <dbReference type="Proteomes" id="UP001151699"/>
    </source>
</evidence>